<dbReference type="Proteomes" id="UP000622317">
    <property type="component" value="Unassembled WGS sequence"/>
</dbReference>
<dbReference type="Pfam" id="PF00224">
    <property type="entry name" value="PK"/>
    <property type="match status" value="1"/>
</dbReference>
<comment type="pathway">
    <text evidence="1 13">Carbohydrate degradation; glycolysis; pyruvate from D-glyceraldehyde 3-phosphate: step 5/5.</text>
</comment>
<evidence type="ECO:0000256" key="6">
    <source>
        <dbReference type="ARBA" id="ARBA00022741"/>
    </source>
</evidence>
<dbReference type="GO" id="GO:0000287">
    <property type="term" value="F:magnesium ion binding"/>
    <property type="evidence" value="ECO:0007669"/>
    <property type="project" value="UniProtKB-UniRule"/>
</dbReference>
<dbReference type="GO" id="GO:0016301">
    <property type="term" value="F:kinase activity"/>
    <property type="evidence" value="ECO:0007669"/>
    <property type="project" value="UniProtKB-KW"/>
</dbReference>
<feature type="domain" description="Pyruvate kinase C-terminal" evidence="15">
    <location>
        <begin position="370"/>
        <end position="468"/>
    </location>
</feature>
<dbReference type="NCBIfam" id="TIGR01064">
    <property type="entry name" value="pyruv_kin"/>
    <property type="match status" value="1"/>
</dbReference>
<dbReference type="Gene3D" id="3.20.20.60">
    <property type="entry name" value="Phosphoenolpyruvate-binding domains"/>
    <property type="match status" value="1"/>
</dbReference>
<organism evidence="16 17">
    <name type="scientific">Pelagicoccus enzymogenes</name>
    <dbReference type="NCBI Taxonomy" id="2773457"/>
    <lineage>
        <taxon>Bacteria</taxon>
        <taxon>Pseudomonadati</taxon>
        <taxon>Verrucomicrobiota</taxon>
        <taxon>Opitutia</taxon>
        <taxon>Puniceicoccales</taxon>
        <taxon>Pelagicoccaceae</taxon>
        <taxon>Pelagicoccus</taxon>
    </lineage>
</organism>
<keyword evidence="5" id="KW-0479">Metal-binding</keyword>
<dbReference type="GO" id="GO:0030955">
    <property type="term" value="F:potassium ion binding"/>
    <property type="evidence" value="ECO:0007669"/>
    <property type="project" value="UniProtKB-UniRule"/>
</dbReference>
<reference evidence="16" key="1">
    <citation type="submission" date="2020-09" db="EMBL/GenBank/DDBJ databases">
        <title>Pelagicoccus enzymogenes sp. nov. with an EPS production, isolated from marine sediment.</title>
        <authorList>
            <person name="Feng X."/>
        </authorList>
    </citation>
    <scope>NUCLEOTIDE SEQUENCE</scope>
    <source>
        <strain evidence="16">NFK12</strain>
    </source>
</reference>
<evidence type="ECO:0000256" key="12">
    <source>
        <dbReference type="NCBIfam" id="TIGR01064"/>
    </source>
</evidence>
<keyword evidence="10 13" id="KW-0324">Glycolysis</keyword>
<dbReference type="PANTHER" id="PTHR11817">
    <property type="entry name" value="PYRUVATE KINASE"/>
    <property type="match status" value="1"/>
</dbReference>
<evidence type="ECO:0000256" key="13">
    <source>
        <dbReference type="RuleBase" id="RU000504"/>
    </source>
</evidence>
<comment type="similarity">
    <text evidence="2 13">Belongs to the pyruvate kinase family.</text>
</comment>
<dbReference type="SUPFAM" id="SSF50800">
    <property type="entry name" value="PK beta-barrel domain-like"/>
    <property type="match status" value="1"/>
</dbReference>
<evidence type="ECO:0000313" key="17">
    <source>
        <dbReference type="Proteomes" id="UP000622317"/>
    </source>
</evidence>
<gene>
    <name evidence="16" type="primary">pyk</name>
    <name evidence="16" type="ORF">IEN85_01095</name>
</gene>
<comment type="catalytic activity">
    <reaction evidence="13">
        <text>pyruvate + ATP = phosphoenolpyruvate + ADP + H(+)</text>
        <dbReference type="Rhea" id="RHEA:18157"/>
        <dbReference type="ChEBI" id="CHEBI:15361"/>
        <dbReference type="ChEBI" id="CHEBI:15378"/>
        <dbReference type="ChEBI" id="CHEBI:30616"/>
        <dbReference type="ChEBI" id="CHEBI:58702"/>
        <dbReference type="ChEBI" id="CHEBI:456216"/>
        <dbReference type="EC" id="2.7.1.40"/>
    </reaction>
</comment>
<dbReference type="InterPro" id="IPR036918">
    <property type="entry name" value="Pyrv_Knase_C_sf"/>
</dbReference>
<dbReference type="InterPro" id="IPR015806">
    <property type="entry name" value="Pyrv_Knase_insert_dom_sf"/>
</dbReference>
<dbReference type="InterPro" id="IPR015795">
    <property type="entry name" value="Pyrv_Knase_C"/>
</dbReference>
<sequence>MYQDSHRIPRRTKVIFTIGPATDSEEMLESLIGKHYVDICRINMAHANHDYVRTVVRRIRKVGERLNRHIPIMMDVKGPEVRTGDLEAPIELEEGQIFDFTIKPGGEDARGSSGEEIRSVDVNYAELINDVEVGSIVLVDNGLIRLEVLEKINNRIRCKVLIPGELTSRRHINLPGVKVNLPALTEKDRNDTRVGIEEGVDFYALSFVRESSDLQLLRDFLDANGAHRSLIIAKIEDQSAITNLYSIVQDCDGLMVARGDLGIECPFETLPTIQRKAVKACLTLGKPVIIATHMLESMISSPMPTRAEVSDVANAVLEEADCVMLSGETTVGQYPEQCVEAITKISTEVDRKGEKTGFARHFSLNSDKAKIQHSAVVMANELNAVAIICFTRSGNMAKGVSALRPERSPIFAFSNSHDTIKQLRMHHGVIPFEMIFCTEPDATVSRAMKHLKKMGYLIPGDKIVVVSDILASDSVIDSIQLRTVSAD</sequence>
<protein>
    <recommendedName>
        <fullName evidence="3 12">Pyruvate kinase</fullName>
        <ecNumber evidence="3 12">2.7.1.40</ecNumber>
    </recommendedName>
</protein>
<dbReference type="RefSeq" id="WP_191615216.1">
    <property type="nucleotide sequence ID" value="NZ_JACYFG010000002.1"/>
</dbReference>
<evidence type="ECO:0000256" key="5">
    <source>
        <dbReference type="ARBA" id="ARBA00022723"/>
    </source>
</evidence>
<evidence type="ECO:0000256" key="2">
    <source>
        <dbReference type="ARBA" id="ARBA00008663"/>
    </source>
</evidence>
<keyword evidence="6" id="KW-0547">Nucleotide-binding</keyword>
<dbReference type="NCBIfam" id="NF004491">
    <property type="entry name" value="PRK05826.1"/>
    <property type="match status" value="1"/>
</dbReference>
<evidence type="ECO:0000256" key="11">
    <source>
        <dbReference type="ARBA" id="ARBA00023317"/>
    </source>
</evidence>
<dbReference type="InterPro" id="IPR040442">
    <property type="entry name" value="Pyrv_kinase-like_dom_sf"/>
</dbReference>
<dbReference type="Gene3D" id="3.40.1380.20">
    <property type="entry name" value="Pyruvate kinase, C-terminal domain"/>
    <property type="match status" value="1"/>
</dbReference>
<keyword evidence="9 13" id="KW-0460">Magnesium</keyword>
<evidence type="ECO:0000256" key="1">
    <source>
        <dbReference type="ARBA" id="ARBA00004997"/>
    </source>
</evidence>
<name>A0A927F4U6_9BACT</name>
<evidence type="ECO:0000256" key="9">
    <source>
        <dbReference type="ARBA" id="ARBA00022842"/>
    </source>
</evidence>
<evidence type="ECO:0000313" key="16">
    <source>
        <dbReference type="EMBL" id="MBD5778090.1"/>
    </source>
</evidence>
<dbReference type="AlphaFoldDB" id="A0A927F4U6"/>
<dbReference type="PRINTS" id="PR01050">
    <property type="entry name" value="PYRUVTKNASE"/>
</dbReference>
<dbReference type="Gene3D" id="2.40.33.10">
    <property type="entry name" value="PK beta-barrel domain-like"/>
    <property type="match status" value="1"/>
</dbReference>
<evidence type="ECO:0000256" key="10">
    <source>
        <dbReference type="ARBA" id="ARBA00023152"/>
    </source>
</evidence>
<dbReference type="InterPro" id="IPR015793">
    <property type="entry name" value="Pyrv_Knase_brl"/>
</dbReference>
<dbReference type="Pfam" id="PF02887">
    <property type="entry name" value="PK_C"/>
    <property type="match status" value="1"/>
</dbReference>
<dbReference type="SUPFAM" id="SSF52935">
    <property type="entry name" value="PK C-terminal domain-like"/>
    <property type="match status" value="1"/>
</dbReference>
<dbReference type="GO" id="GO:0004743">
    <property type="term" value="F:pyruvate kinase activity"/>
    <property type="evidence" value="ECO:0007669"/>
    <property type="project" value="UniProtKB-UniRule"/>
</dbReference>
<accession>A0A927F4U6</accession>
<evidence type="ECO:0000256" key="8">
    <source>
        <dbReference type="ARBA" id="ARBA00022840"/>
    </source>
</evidence>
<evidence type="ECO:0000256" key="4">
    <source>
        <dbReference type="ARBA" id="ARBA00022679"/>
    </source>
</evidence>
<dbReference type="GO" id="GO:0005524">
    <property type="term" value="F:ATP binding"/>
    <property type="evidence" value="ECO:0007669"/>
    <property type="project" value="UniProtKB-KW"/>
</dbReference>
<keyword evidence="11 16" id="KW-0670">Pyruvate</keyword>
<dbReference type="EC" id="2.7.1.40" evidence="3 12"/>
<keyword evidence="17" id="KW-1185">Reference proteome</keyword>
<dbReference type="EMBL" id="JACYFG010000002">
    <property type="protein sequence ID" value="MBD5778090.1"/>
    <property type="molecule type" value="Genomic_DNA"/>
</dbReference>
<feature type="domain" description="Pyruvate kinase barrel" evidence="14">
    <location>
        <begin position="10"/>
        <end position="339"/>
    </location>
</feature>
<dbReference type="SUPFAM" id="SSF51621">
    <property type="entry name" value="Phosphoenolpyruvate/pyruvate domain"/>
    <property type="match status" value="1"/>
</dbReference>
<keyword evidence="4 13" id="KW-0808">Transferase</keyword>
<dbReference type="FunFam" id="2.40.33.10:FF:000001">
    <property type="entry name" value="Pyruvate kinase"/>
    <property type="match status" value="1"/>
</dbReference>
<dbReference type="InterPro" id="IPR011037">
    <property type="entry name" value="Pyrv_Knase-like_insert_dom_sf"/>
</dbReference>
<evidence type="ECO:0000259" key="15">
    <source>
        <dbReference type="Pfam" id="PF02887"/>
    </source>
</evidence>
<keyword evidence="7 13" id="KW-0418">Kinase</keyword>
<dbReference type="InterPro" id="IPR015813">
    <property type="entry name" value="Pyrv/PenolPyrv_kinase-like_dom"/>
</dbReference>
<proteinExistence type="inferred from homology"/>
<evidence type="ECO:0000256" key="3">
    <source>
        <dbReference type="ARBA" id="ARBA00012142"/>
    </source>
</evidence>
<evidence type="ECO:0000259" key="14">
    <source>
        <dbReference type="Pfam" id="PF00224"/>
    </source>
</evidence>
<keyword evidence="8" id="KW-0067">ATP-binding</keyword>
<dbReference type="InterPro" id="IPR001697">
    <property type="entry name" value="Pyr_Knase"/>
</dbReference>
<evidence type="ECO:0000256" key="7">
    <source>
        <dbReference type="ARBA" id="ARBA00022777"/>
    </source>
</evidence>
<comment type="caution">
    <text evidence="16">The sequence shown here is derived from an EMBL/GenBank/DDBJ whole genome shotgun (WGS) entry which is preliminary data.</text>
</comment>